<evidence type="ECO:0000313" key="1">
    <source>
        <dbReference type="EMBL" id="SET06306.1"/>
    </source>
</evidence>
<keyword evidence="2" id="KW-1185">Reference proteome</keyword>
<dbReference type="Proteomes" id="UP000198558">
    <property type="component" value="Unassembled WGS sequence"/>
</dbReference>
<sequence length="93" mass="11273">MKRNKNKAVNLYLIKEFMCNTEFYYYNTYTQKIDLYAFEYHTISNNELESELEFLVNERTQEMYLVEHYLLNNSENRALACCVLVEKEGVFNE</sequence>
<name>A0A1I0BH58_9FIRM</name>
<organism evidence="1 2">
    <name type="scientific">Thomasclavelia cocleata</name>
    <dbReference type="NCBI Taxonomy" id="69824"/>
    <lineage>
        <taxon>Bacteria</taxon>
        <taxon>Bacillati</taxon>
        <taxon>Bacillota</taxon>
        <taxon>Erysipelotrichia</taxon>
        <taxon>Erysipelotrichales</taxon>
        <taxon>Coprobacillaceae</taxon>
        <taxon>Thomasclavelia</taxon>
    </lineage>
</organism>
<dbReference type="EMBL" id="FOIN01000001">
    <property type="protein sequence ID" value="SET06306.1"/>
    <property type="molecule type" value="Genomic_DNA"/>
</dbReference>
<protein>
    <submittedName>
        <fullName evidence="1">Uncharacterized protein</fullName>
    </submittedName>
</protein>
<gene>
    <name evidence="1" type="ORF">SAMN04489758_101125</name>
</gene>
<proteinExistence type="predicted"/>
<accession>A0A1I0BH58</accession>
<reference evidence="2" key="1">
    <citation type="submission" date="2016-10" db="EMBL/GenBank/DDBJ databases">
        <authorList>
            <person name="Varghese N."/>
            <person name="Submissions S."/>
        </authorList>
    </citation>
    <scope>NUCLEOTIDE SEQUENCE [LARGE SCALE GENOMIC DNA]</scope>
    <source>
        <strain evidence="2">DSM 1551</strain>
    </source>
</reference>
<dbReference type="GeneID" id="78287169"/>
<dbReference type="RefSeq" id="WP_092351424.1">
    <property type="nucleotide sequence ID" value="NZ_FOIN01000001.1"/>
</dbReference>
<dbReference type="AlphaFoldDB" id="A0A1I0BH58"/>
<evidence type="ECO:0000313" key="2">
    <source>
        <dbReference type="Proteomes" id="UP000198558"/>
    </source>
</evidence>